<feature type="modified residue" description="4-aspartylphosphate" evidence="11">
    <location>
        <position position="577"/>
    </location>
</feature>
<feature type="transmembrane region" description="Helical" evidence="13">
    <location>
        <begin position="146"/>
        <end position="167"/>
    </location>
</feature>
<feature type="transmembrane region" description="Helical" evidence="13">
    <location>
        <begin position="108"/>
        <end position="134"/>
    </location>
</feature>
<feature type="domain" description="Response regulatory" evidence="15">
    <location>
        <begin position="527"/>
        <end position="644"/>
    </location>
</feature>
<keyword evidence="7" id="KW-0418">Kinase</keyword>
<evidence type="ECO:0000256" key="10">
    <source>
        <dbReference type="ARBA" id="ARBA00074306"/>
    </source>
</evidence>
<dbReference type="Pfam" id="PF00512">
    <property type="entry name" value="HisKA"/>
    <property type="match status" value="1"/>
</dbReference>
<keyword evidence="8" id="KW-0067">ATP-binding</keyword>
<evidence type="ECO:0000313" key="16">
    <source>
        <dbReference type="EMBL" id="OBR65214.1"/>
    </source>
</evidence>
<evidence type="ECO:0000256" key="2">
    <source>
        <dbReference type="ARBA" id="ARBA00006402"/>
    </source>
</evidence>
<dbReference type="GO" id="GO:0000155">
    <property type="term" value="F:phosphorelay sensor kinase activity"/>
    <property type="evidence" value="ECO:0007669"/>
    <property type="project" value="InterPro"/>
</dbReference>
<feature type="transmembrane region" description="Helical" evidence="13">
    <location>
        <begin position="38"/>
        <end position="58"/>
    </location>
</feature>
<dbReference type="Gene3D" id="3.40.50.2300">
    <property type="match status" value="1"/>
</dbReference>
<dbReference type="InterPro" id="IPR003594">
    <property type="entry name" value="HATPase_dom"/>
</dbReference>
<dbReference type="SMART" id="SM00388">
    <property type="entry name" value="HisKA"/>
    <property type="match status" value="1"/>
</dbReference>
<keyword evidence="5" id="KW-0808">Transferase</keyword>
<evidence type="ECO:0000256" key="9">
    <source>
        <dbReference type="ARBA" id="ARBA00023012"/>
    </source>
</evidence>
<keyword evidence="6" id="KW-0547">Nucleotide-binding</keyword>
<dbReference type="SMART" id="SM00387">
    <property type="entry name" value="HATPase_c"/>
    <property type="match status" value="2"/>
</dbReference>
<evidence type="ECO:0000313" key="17">
    <source>
        <dbReference type="Proteomes" id="UP000092024"/>
    </source>
</evidence>
<name>A0A1A5YI18_9BACL</name>
<evidence type="ECO:0000256" key="7">
    <source>
        <dbReference type="ARBA" id="ARBA00022777"/>
    </source>
</evidence>
<dbReference type="InterPro" id="IPR001789">
    <property type="entry name" value="Sig_transdc_resp-reg_receiver"/>
</dbReference>
<evidence type="ECO:0000256" key="12">
    <source>
        <dbReference type="SAM" id="MobiDB-lite"/>
    </source>
</evidence>
<feature type="transmembrane region" description="Helical" evidence="13">
    <location>
        <begin position="70"/>
        <end position="96"/>
    </location>
</feature>
<evidence type="ECO:0000256" key="3">
    <source>
        <dbReference type="ARBA" id="ARBA00012438"/>
    </source>
</evidence>
<dbReference type="CDD" id="cd17574">
    <property type="entry name" value="REC_OmpR"/>
    <property type="match status" value="1"/>
</dbReference>
<dbReference type="FunFam" id="3.30.565.10:FF:000010">
    <property type="entry name" value="Sensor histidine kinase RcsC"/>
    <property type="match status" value="1"/>
</dbReference>
<dbReference type="SUPFAM" id="SSF55874">
    <property type="entry name" value="ATPase domain of HSP90 chaperone/DNA topoisomerase II/histidine kinase"/>
    <property type="match status" value="2"/>
</dbReference>
<dbReference type="AlphaFoldDB" id="A0A1A5YI18"/>
<evidence type="ECO:0000259" key="15">
    <source>
        <dbReference type="PROSITE" id="PS50110"/>
    </source>
</evidence>
<dbReference type="InterPro" id="IPR004358">
    <property type="entry name" value="Sig_transdc_His_kin-like_C"/>
</dbReference>
<dbReference type="EMBL" id="LYPA01000060">
    <property type="protein sequence ID" value="OBR65214.1"/>
    <property type="molecule type" value="Genomic_DNA"/>
</dbReference>
<feature type="transmembrane region" description="Helical" evidence="13">
    <location>
        <begin position="188"/>
        <end position="216"/>
    </location>
</feature>
<evidence type="ECO:0000256" key="6">
    <source>
        <dbReference type="ARBA" id="ARBA00022741"/>
    </source>
</evidence>
<evidence type="ECO:0000256" key="8">
    <source>
        <dbReference type="ARBA" id="ARBA00022840"/>
    </source>
</evidence>
<comment type="similarity">
    <text evidence="2">In the N-terminal section; belongs to the phytochrome family.</text>
</comment>
<keyword evidence="13" id="KW-0472">Membrane</keyword>
<keyword evidence="9" id="KW-0902">Two-component regulatory system</keyword>
<evidence type="ECO:0000256" key="4">
    <source>
        <dbReference type="ARBA" id="ARBA00022553"/>
    </source>
</evidence>
<keyword evidence="13" id="KW-1133">Transmembrane helix</keyword>
<dbReference type="GO" id="GO:0005886">
    <property type="term" value="C:plasma membrane"/>
    <property type="evidence" value="ECO:0007669"/>
    <property type="project" value="TreeGrafter"/>
</dbReference>
<accession>A0A1A5YI18</accession>
<dbReference type="SUPFAM" id="SSF52172">
    <property type="entry name" value="CheY-like"/>
    <property type="match status" value="1"/>
</dbReference>
<dbReference type="Gene3D" id="1.10.287.130">
    <property type="match status" value="1"/>
</dbReference>
<gene>
    <name evidence="16" type="ORF">A7K91_00630</name>
</gene>
<organism evidence="16 17">
    <name type="scientific">Paenibacillus oryzae</name>
    <dbReference type="NCBI Taxonomy" id="1844972"/>
    <lineage>
        <taxon>Bacteria</taxon>
        <taxon>Bacillati</taxon>
        <taxon>Bacillota</taxon>
        <taxon>Bacilli</taxon>
        <taxon>Bacillales</taxon>
        <taxon>Paenibacillaceae</taxon>
        <taxon>Paenibacillus</taxon>
    </lineage>
</organism>
<dbReference type="CDD" id="cd16922">
    <property type="entry name" value="HATPase_EvgS-ArcB-TorS-like"/>
    <property type="match status" value="1"/>
</dbReference>
<dbReference type="GO" id="GO:0005524">
    <property type="term" value="F:ATP binding"/>
    <property type="evidence" value="ECO:0007669"/>
    <property type="project" value="UniProtKB-KW"/>
</dbReference>
<evidence type="ECO:0000256" key="11">
    <source>
        <dbReference type="PROSITE-ProRule" id="PRU00169"/>
    </source>
</evidence>
<proteinExistence type="inferred from homology"/>
<keyword evidence="17" id="KW-1185">Reference proteome</keyword>
<evidence type="ECO:0000256" key="1">
    <source>
        <dbReference type="ARBA" id="ARBA00000085"/>
    </source>
</evidence>
<feature type="transmembrane region" description="Helical" evidence="13">
    <location>
        <begin position="6"/>
        <end position="26"/>
    </location>
</feature>
<dbReference type="SUPFAM" id="SSF47384">
    <property type="entry name" value="Homodimeric domain of signal transducing histidine kinase"/>
    <property type="match status" value="1"/>
</dbReference>
<protein>
    <recommendedName>
        <fullName evidence="10">Circadian input-output histidine kinase CikA</fullName>
        <ecNumber evidence="3">2.7.13.3</ecNumber>
    </recommendedName>
</protein>
<dbReference type="PROSITE" id="PS50110">
    <property type="entry name" value="RESPONSE_REGULATORY"/>
    <property type="match status" value="1"/>
</dbReference>
<comment type="catalytic activity">
    <reaction evidence="1">
        <text>ATP + protein L-histidine = ADP + protein N-phospho-L-histidine.</text>
        <dbReference type="EC" id="2.7.13.3"/>
    </reaction>
</comment>
<dbReference type="EC" id="2.7.13.3" evidence="3"/>
<dbReference type="InterPro" id="IPR003661">
    <property type="entry name" value="HisK_dim/P_dom"/>
</dbReference>
<feature type="domain" description="Histidine kinase" evidence="14">
    <location>
        <begin position="240"/>
        <end position="458"/>
    </location>
</feature>
<evidence type="ECO:0000256" key="13">
    <source>
        <dbReference type="SAM" id="Phobius"/>
    </source>
</evidence>
<dbReference type="InterPro" id="IPR005467">
    <property type="entry name" value="His_kinase_dom"/>
</dbReference>
<dbReference type="PANTHER" id="PTHR43047:SF72">
    <property type="entry name" value="OSMOSENSING HISTIDINE PROTEIN KINASE SLN1"/>
    <property type="match status" value="1"/>
</dbReference>
<evidence type="ECO:0000256" key="5">
    <source>
        <dbReference type="ARBA" id="ARBA00022679"/>
    </source>
</evidence>
<keyword evidence="13" id="KW-0812">Transmembrane</keyword>
<dbReference type="InterPro" id="IPR036890">
    <property type="entry name" value="HATPase_C_sf"/>
</dbReference>
<sequence length="871" mass="96693">MPILYYVQTSAIGLGILVIIGFHMLLRNVDNSGLKFIFNSLLVSNMLLLLLEMLLNLLNGADGNVAGGLLPAIVCIFYILNPVPEALWIFYLNAIIRRNEQKGMSRTTAIVICVPVLANAALSLGSLFKGYLFFVDEGNVYHRGELFILMPLLCYIYLLYYIVMIVVKRKFISRKEFLALLFSAFPPLLAGLLQSLFFGVSLLWIALAFSLLIVYMNLQSEQVFRELVRLDYLKNQFLANTSHELRTPLNGIINLTNTVLEQSRDGVQETHREDLQMVVDAARRLDRLVNDILDISGIQSGGLKLHRGVIEIKPIVEASIRIVSQLNNGKQIEFVNQVPDSLPPVWADEERVYQIFYNLIGNALKFTASGSIAIGAEAMQEQVEIWVEDTGKGIPRDQLEEVFKPFYQSDSSETREVGGVGLGLPITKMLIELHGGAIRVTSAEGQGSRFIFTLPAGSEDVVKSKVQPFEASYGELQLEAPLLAGLPRLANTVNPAHPAHPAKPTNSPSRPNPAGSGGKGRRRRGYSILAADDDPANLNVLLRTLDYEGYDVTVVSDGEAALAELERNRGYDLVILDVMMPKLSGYEVLKSIRTYFTMLDMPVLLLTARSRPEDLQVGFEAGANDYLTKPFEAVELKSRVKTLVEMKKAINERISAELSFLQAQIKPHFLFNALNVIAALITKDPPRARQLLCDLSDYLRGSFQVEDYQGMISLENELLTVQAYVAIEMERFREKLHVEMDIDSEIRGNIEIPMLVIQPLVENAIRHGIMSKTKPGTVSLIVRKAAGCVEVIVRDDGAGIPGEKLARLLEEQTKLTGQTGLTDQTWQSGRSGIGLRNIQRRLLLQYGKGLHIQSAPGEGTTVTLEIPYEGD</sequence>
<dbReference type="Pfam" id="PF00072">
    <property type="entry name" value="Response_reg"/>
    <property type="match status" value="1"/>
</dbReference>
<dbReference type="SMART" id="SM00448">
    <property type="entry name" value="REC"/>
    <property type="match status" value="1"/>
</dbReference>
<dbReference type="PROSITE" id="PS50109">
    <property type="entry name" value="HIS_KIN"/>
    <property type="match status" value="2"/>
</dbReference>
<dbReference type="Pfam" id="PF02518">
    <property type="entry name" value="HATPase_c"/>
    <property type="match status" value="2"/>
</dbReference>
<dbReference type="PANTHER" id="PTHR43047">
    <property type="entry name" value="TWO-COMPONENT HISTIDINE PROTEIN KINASE"/>
    <property type="match status" value="1"/>
</dbReference>
<comment type="caution">
    <text evidence="16">The sequence shown here is derived from an EMBL/GenBank/DDBJ whole genome shotgun (WGS) entry which is preliminary data.</text>
</comment>
<feature type="region of interest" description="Disordered" evidence="12">
    <location>
        <begin position="491"/>
        <end position="522"/>
    </location>
</feature>
<dbReference type="Pfam" id="PF06580">
    <property type="entry name" value="His_kinase"/>
    <property type="match status" value="1"/>
</dbReference>
<dbReference type="GO" id="GO:0009927">
    <property type="term" value="F:histidine phosphotransfer kinase activity"/>
    <property type="evidence" value="ECO:0007669"/>
    <property type="project" value="TreeGrafter"/>
</dbReference>
<dbReference type="CDD" id="cd00082">
    <property type="entry name" value="HisKA"/>
    <property type="match status" value="1"/>
</dbReference>
<keyword evidence="4 11" id="KW-0597">Phosphoprotein</keyword>
<dbReference type="Gene3D" id="3.30.565.10">
    <property type="entry name" value="Histidine kinase-like ATPase, C-terminal domain"/>
    <property type="match status" value="2"/>
</dbReference>
<dbReference type="InterPro" id="IPR036097">
    <property type="entry name" value="HisK_dim/P_sf"/>
</dbReference>
<dbReference type="InterPro" id="IPR010559">
    <property type="entry name" value="Sig_transdc_His_kin_internal"/>
</dbReference>
<feature type="domain" description="Histidine kinase" evidence="14">
    <location>
        <begin position="756"/>
        <end position="870"/>
    </location>
</feature>
<dbReference type="PRINTS" id="PR00344">
    <property type="entry name" value="BCTRLSENSOR"/>
</dbReference>
<dbReference type="RefSeq" id="WP_068683607.1">
    <property type="nucleotide sequence ID" value="NZ_LYPA01000060.1"/>
</dbReference>
<dbReference type="Proteomes" id="UP000092024">
    <property type="component" value="Unassembled WGS sequence"/>
</dbReference>
<reference evidence="16 17" key="1">
    <citation type="submission" date="2016-05" db="EMBL/GenBank/DDBJ databases">
        <title>Paenibacillus oryzae. sp. nov., isolated from the rice root.</title>
        <authorList>
            <person name="Zhang J."/>
            <person name="Zhang X."/>
        </authorList>
    </citation>
    <scope>NUCLEOTIDE SEQUENCE [LARGE SCALE GENOMIC DNA]</scope>
    <source>
        <strain evidence="16 17">1DrF-4</strain>
    </source>
</reference>
<evidence type="ECO:0000259" key="14">
    <source>
        <dbReference type="PROSITE" id="PS50109"/>
    </source>
</evidence>
<dbReference type="InterPro" id="IPR011006">
    <property type="entry name" value="CheY-like_superfamily"/>
</dbReference>
<dbReference type="STRING" id="1844972.A7K91_00630"/>